<evidence type="ECO:0000256" key="5">
    <source>
        <dbReference type="ARBA" id="ARBA00044978"/>
    </source>
</evidence>
<dbReference type="SMART" id="SM00342">
    <property type="entry name" value="HTH_ARAC"/>
    <property type="match status" value="1"/>
</dbReference>
<dbReference type="Gene3D" id="1.10.10.60">
    <property type="entry name" value="Homeodomain-like"/>
    <property type="match status" value="2"/>
</dbReference>
<dbReference type="Gene3D" id="2.60.120.280">
    <property type="entry name" value="Regulatory protein AraC"/>
    <property type="match status" value="1"/>
</dbReference>
<evidence type="ECO:0000256" key="2">
    <source>
        <dbReference type="ARBA" id="ARBA00023125"/>
    </source>
</evidence>
<accession>A0A317PW94</accession>
<dbReference type="SUPFAM" id="SSF51215">
    <property type="entry name" value="Regulatory protein AraC"/>
    <property type="match status" value="1"/>
</dbReference>
<dbReference type="Pfam" id="PF12833">
    <property type="entry name" value="HTH_18"/>
    <property type="match status" value="1"/>
</dbReference>
<evidence type="ECO:0000259" key="6">
    <source>
        <dbReference type="PROSITE" id="PS01124"/>
    </source>
</evidence>
<dbReference type="PROSITE" id="PS01124">
    <property type="entry name" value="HTH_ARAC_FAMILY_2"/>
    <property type="match status" value="1"/>
</dbReference>
<dbReference type="PANTHER" id="PTHR46796">
    <property type="entry name" value="HTH-TYPE TRANSCRIPTIONAL ACTIVATOR RHAS-RELATED"/>
    <property type="match status" value="1"/>
</dbReference>
<dbReference type="InterPro" id="IPR037923">
    <property type="entry name" value="HTH-like"/>
</dbReference>
<keyword evidence="3" id="KW-0010">Activator</keyword>
<dbReference type="InterPro" id="IPR009057">
    <property type="entry name" value="Homeodomain-like_sf"/>
</dbReference>
<sequence>MDMPLDMNDLVNFSPLMKSFTFNAYLVSGYTPISRGGRLDYYINRPQGMKGYIINLTLRGAGRVKAGEGYITCQEGELVLFPPGIPHHYGRAESHDFWDHLWIYFMPRPYWLDWLRWDNTHQNIGRTQCETPEIQEGLKALFSEVIHHNSDDAPLSEALAMNALERLILHCFQMQPQSNRHNVDPRINALCDYLNNNIADEMTVDALAKMVFLSPSRLAHLFRSEMGETIFSWREKQRVNRARALMQSTELSVSNIAEAVGYSDAMYFSRIFRRHNGVAPREYKKRYGVLHGMVK</sequence>
<dbReference type="Pfam" id="PF02311">
    <property type="entry name" value="AraC_binding"/>
    <property type="match status" value="1"/>
</dbReference>
<dbReference type="InterPro" id="IPR018060">
    <property type="entry name" value="HTH_AraC"/>
</dbReference>
<dbReference type="PRINTS" id="PR00032">
    <property type="entry name" value="HTHARAC"/>
</dbReference>
<keyword evidence="8" id="KW-1185">Reference proteome</keyword>
<organism evidence="7 8">
    <name type="scientific">Mangrovibacter plantisponsor</name>
    <dbReference type="NCBI Taxonomy" id="451513"/>
    <lineage>
        <taxon>Bacteria</taxon>
        <taxon>Pseudomonadati</taxon>
        <taxon>Pseudomonadota</taxon>
        <taxon>Gammaproteobacteria</taxon>
        <taxon>Enterobacterales</taxon>
        <taxon>Enterobacteriaceae</taxon>
        <taxon>Mangrovibacter</taxon>
    </lineage>
</organism>
<evidence type="ECO:0000313" key="8">
    <source>
        <dbReference type="Proteomes" id="UP000246744"/>
    </source>
</evidence>
<name>A0A317PW94_9ENTR</name>
<dbReference type="GO" id="GO:0043565">
    <property type="term" value="F:sequence-specific DNA binding"/>
    <property type="evidence" value="ECO:0007669"/>
    <property type="project" value="InterPro"/>
</dbReference>
<proteinExistence type="predicted"/>
<evidence type="ECO:0000256" key="4">
    <source>
        <dbReference type="ARBA" id="ARBA00023163"/>
    </source>
</evidence>
<dbReference type="Proteomes" id="UP000246744">
    <property type="component" value="Unassembled WGS sequence"/>
</dbReference>
<dbReference type="InterPro" id="IPR050204">
    <property type="entry name" value="AraC_XylS_family_regulators"/>
</dbReference>
<evidence type="ECO:0000256" key="3">
    <source>
        <dbReference type="ARBA" id="ARBA00023159"/>
    </source>
</evidence>
<dbReference type="AlphaFoldDB" id="A0A317PW94"/>
<dbReference type="NCBIfam" id="NF007860">
    <property type="entry name" value="PRK10572.1"/>
    <property type="match status" value="1"/>
</dbReference>
<protein>
    <recommendedName>
        <fullName evidence="5">Arabinose operon regulatory protein</fullName>
    </recommendedName>
</protein>
<dbReference type="PROSITE" id="PS00041">
    <property type="entry name" value="HTH_ARAC_FAMILY_1"/>
    <property type="match status" value="1"/>
</dbReference>
<evidence type="ECO:0000313" key="7">
    <source>
        <dbReference type="EMBL" id="PWW06939.1"/>
    </source>
</evidence>
<comment type="caution">
    <text evidence="7">The sequence shown here is derived from an EMBL/GenBank/DDBJ whole genome shotgun (WGS) entry which is preliminary data.</text>
</comment>
<dbReference type="GO" id="GO:0003700">
    <property type="term" value="F:DNA-binding transcription factor activity"/>
    <property type="evidence" value="ECO:0007669"/>
    <property type="project" value="InterPro"/>
</dbReference>
<evidence type="ECO:0000256" key="1">
    <source>
        <dbReference type="ARBA" id="ARBA00023015"/>
    </source>
</evidence>
<gene>
    <name evidence="7" type="ORF">DES37_10957</name>
</gene>
<dbReference type="PANTHER" id="PTHR46796:SF7">
    <property type="entry name" value="ARAC FAMILY TRANSCRIPTIONAL REGULATOR"/>
    <property type="match status" value="1"/>
</dbReference>
<keyword evidence="2" id="KW-0238">DNA-binding</keyword>
<dbReference type="InterPro" id="IPR003313">
    <property type="entry name" value="AraC-bd"/>
</dbReference>
<keyword evidence="4" id="KW-0804">Transcription</keyword>
<dbReference type="InterPro" id="IPR018062">
    <property type="entry name" value="HTH_AraC-typ_CS"/>
</dbReference>
<feature type="domain" description="HTH araC/xylS-type" evidence="6">
    <location>
        <begin position="188"/>
        <end position="286"/>
    </location>
</feature>
<reference evidence="7 8" key="1">
    <citation type="submission" date="2018-05" db="EMBL/GenBank/DDBJ databases">
        <title>Genomic Encyclopedia of Type Strains, Phase IV (KMG-IV): sequencing the most valuable type-strain genomes for metagenomic binning, comparative biology and taxonomic classification.</title>
        <authorList>
            <person name="Goeker M."/>
        </authorList>
    </citation>
    <scope>NUCLEOTIDE SEQUENCE [LARGE SCALE GENOMIC DNA]</scope>
    <source>
        <strain evidence="7 8">DSM 19579</strain>
    </source>
</reference>
<keyword evidence="1" id="KW-0805">Transcription regulation</keyword>
<dbReference type="EMBL" id="QGTS01000009">
    <property type="protein sequence ID" value="PWW06939.1"/>
    <property type="molecule type" value="Genomic_DNA"/>
</dbReference>
<dbReference type="SUPFAM" id="SSF46689">
    <property type="entry name" value="Homeodomain-like"/>
    <property type="match status" value="2"/>
</dbReference>
<dbReference type="InterPro" id="IPR020449">
    <property type="entry name" value="Tscrpt_reg_AraC-type_HTH"/>
</dbReference>